<dbReference type="InterPro" id="IPR025345">
    <property type="entry name" value="DUF4249"/>
</dbReference>
<keyword evidence="2" id="KW-1185">Reference proteome</keyword>
<organism evidence="1 2">
    <name type="scientific">Adhaeribacter rhizoryzae</name>
    <dbReference type="NCBI Taxonomy" id="2607907"/>
    <lineage>
        <taxon>Bacteria</taxon>
        <taxon>Pseudomonadati</taxon>
        <taxon>Bacteroidota</taxon>
        <taxon>Cytophagia</taxon>
        <taxon>Cytophagales</taxon>
        <taxon>Hymenobacteraceae</taxon>
        <taxon>Adhaeribacter</taxon>
    </lineage>
</organism>
<accession>A0A5M6DNK3</accession>
<dbReference type="PROSITE" id="PS51257">
    <property type="entry name" value="PROKAR_LIPOPROTEIN"/>
    <property type="match status" value="1"/>
</dbReference>
<reference evidence="1 2" key="1">
    <citation type="submission" date="2019-09" db="EMBL/GenBank/DDBJ databases">
        <title>Genome sequence and assembly of Adhaeribacter sp.</title>
        <authorList>
            <person name="Chhetri G."/>
        </authorList>
    </citation>
    <scope>NUCLEOTIDE SEQUENCE [LARGE SCALE GENOMIC DNA]</scope>
    <source>
        <strain evidence="1 2">DK36</strain>
    </source>
</reference>
<comment type="caution">
    <text evidence="1">The sequence shown here is derived from an EMBL/GenBank/DDBJ whole genome shotgun (WGS) entry which is preliminary data.</text>
</comment>
<name>A0A5M6DNK3_9BACT</name>
<dbReference type="Pfam" id="PF14054">
    <property type="entry name" value="DUF4249"/>
    <property type="match status" value="1"/>
</dbReference>
<evidence type="ECO:0000313" key="2">
    <source>
        <dbReference type="Proteomes" id="UP000323426"/>
    </source>
</evidence>
<proteinExistence type="predicted"/>
<dbReference type="EMBL" id="VWSF01000004">
    <property type="protein sequence ID" value="KAA5547822.1"/>
    <property type="molecule type" value="Genomic_DNA"/>
</dbReference>
<dbReference type="Proteomes" id="UP000323426">
    <property type="component" value="Unassembled WGS sequence"/>
</dbReference>
<sequence length="341" mass="38078">MRLKYKIISFLVGFSIITACIEEVNLPIRNEEPQLVVEGLITNEKPPYSVRLTYTGTFLAGRIAPASLAVSGALVTITDNTGATATLKPVLQQPGVYRTTDTTFIGQVGRSYRLKIVTPAGKTYQSKPEILAPVPPIEKLTAAFKEIPDYSQPSGYQVMADTKDPGESENYYRWTAYGYSRREATGKPRGGSICCTNCWIPVYNNSINIFTDAQINGNWIKGQKVFFAPYYARGKLFVEVSQYSISRDAYQFWKRFQEQQSRVGSIFDPLPAPLEGNIVNAENPAELALGYFGASAVSRQRLTISGDTLVLFPDYYKEFIKPGDCRLAYPDASIYQPENWQ</sequence>
<dbReference type="RefSeq" id="WP_150087740.1">
    <property type="nucleotide sequence ID" value="NZ_VWSF01000004.1"/>
</dbReference>
<gene>
    <name evidence="1" type="ORF">F0145_07735</name>
</gene>
<protein>
    <submittedName>
        <fullName evidence="1">DUF4249 domain-containing protein</fullName>
    </submittedName>
</protein>
<evidence type="ECO:0000313" key="1">
    <source>
        <dbReference type="EMBL" id="KAA5547822.1"/>
    </source>
</evidence>
<dbReference type="AlphaFoldDB" id="A0A5M6DNK3"/>